<sequence>MAKSSEAVGWAARDPSGILSPFKFPRRQYDVCNYEFYEASCLEDMLRRVEEELACCKVNNMEIDTRFNEIAEDKVQLELNLEVLFNEAEEAKKVCQCMEAERSVVKASYEEARSELRRSQ</sequence>
<evidence type="ECO:0000313" key="2">
    <source>
        <dbReference type="EMBL" id="KAG5534112.1"/>
    </source>
</evidence>
<feature type="coiled-coil region" evidence="1">
    <location>
        <begin position="74"/>
        <end position="101"/>
    </location>
</feature>
<evidence type="ECO:0000256" key="1">
    <source>
        <dbReference type="SAM" id="Coils"/>
    </source>
</evidence>
<comment type="caution">
    <text evidence="2">The sequence shown here is derived from an EMBL/GenBank/DDBJ whole genome shotgun (WGS) entry which is preliminary data.</text>
</comment>
<dbReference type="Proteomes" id="UP000823749">
    <property type="component" value="Chromosome 8"/>
</dbReference>
<dbReference type="AlphaFoldDB" id="A0AAV6J115"/>
<keyword evidence="1" id="KW-0175">Coiled coil</keyword>
<gene>
    <name evidence="2" type="ORF">RHGRI_022299</name>
</gene>
<name>A0AAV6J115_9ERIC</name>
<dbReference type="EMBL" id="JACTNZ010000008">
    <property type="protein sequence ID" value="KAG5534112.1"/>
    <property type="molecule type" value="Genomic_DNA"/>
</dbReference>
<organism evidence="2 3">
    <name type="scientific">Rhododendron griersonianum</name>
    <dbReference type="NCBI Taxonomy" id="479676"/>
    <lineage>
        <taxon>Eukaryota</taxon>
        <taxon>Viridiplantae</taxon>
        <taxon>Streptophyta</taxon>
        <taxon>Embryophyta</taxon>
        <taxon>Tracheophyta</taxon>
        <taxon>Spermatophyta</taxon>
        <taxon>Magnoliopsida</taxon>
        <taxon>eudicotyledons</taxon>
        <taxon>Gunneridae</taxon>
        <taxon>Pentapetalae</taxon>
        <taxon>asterids</taxon>
        <taxon>Ericales</taxon>
        <taxon>Ericaceae</taxon>
        <taxon>Ericoideae</taxon>
        <taxon>Rhodoreae</taxon>
        <taxon>Rhododendron</taxon>
    </lineage>
</organism>
<accession>A0AAV6J115</accession>
<proteinExistence type="predicted"/>
<protein>
    <submittedName>
        <fullName evidence="2">Uncharacterized protein</fullName>
    </submittedName>
</protein>
<reference evidence="2" key="1">
    <citation type="submission" date="2020-08" db="EMBL/GenBank/DDBJ databases">
        <title>Plant Genome Project.</title>
        <authorList>
            <person name="Zhang R.-G."/>
        </authorList>
    </citation>
    <scope>NUCLEOTIDE SEQUENCE</scope>
    <source>
        <strain evidence="2">WSP0</strain>
        <tissue evidence="2">Leaf</tissue>
    </source>
</reference>
<keyword evidence="3" id="KW-1185">Reference proteome</keyword>
<evidence type="ECO:0000313" key="3">
    <source>
        <dbReference type="Proteomes" id="UP000823749"/>
    </source>
</evidence>